<feature type="region of interest" description="Disordered" evidence="1">
    <location>
        <begin position="7"/>
        <end position="26"/>
    </location>
</feature>
<reference evidence="2" key="1">
    <citation type="submission" date="2020-08" db="EMBL/GenBank/DDBJ databases">
        <title>Multicomponent nature underlies the extraordinary mechanical properties of spider dragline silk.</title>
        <authorList>
            <person name="Kono N."/>
            <person name="Nakamura H."/>
            <person name="Mori M."/>
            <person name="Yoshida Y."/>
            <person name="Ohtoshi R."/>
            <person name="Malay A.D."/>
            <person name="Moran D.A.P."/>
            <person name="Tomita M."/>
            <person name="Numata K."/>
            <person name="Arakawa K."/>
        </authorList>
    </citation>
    <scope>NUCLEOTIDE SEQUENCE</scope>
</reference>
<protein>
    <submittedName>
        <fullName evidence="2">Uncharacterized protein</fullName>
    </submittedName>
</protein>
<evidence type="ECO:0000256" key="1">
    <source>
        <dbReference type="SAM" id="MobiDB-lite"/>
    </source>
</evidence>
<dbReference type="AlphaFoldDB" id="A0A8X6NES1"/>
<dbReference type="EMBL" id="BMAW01008854">
    <property type="protein sequence ID" value="GFT10754.1"/>
    <property type="molecule type" value="Genomic_DNA"/>
</dbReference>
<accession>A0A8X6NES1</accession>
<keyword evidence="3" id="KW-1185">Reference proteome</keyword>
<sequence length="110" mass="12364">MHIFIKFSDGRGLSSQKSVAPQEGPLPLGRLGNRCYLGTSWDRFDPSPGPFGALSRHCRSHLCCHLSRTNSCRRSLLSRCHGSDDRRGHFRVIYSRNKIDLHVTSVTKVA</sequence>
<dbReference type="Proteomes" id="UP000887013">
    <property type="component" value="Unassembled WGS sequence"/>
</dbReference>
<comment type="caution">
    <text evidence="2">The sequence shown here is derived from an EMBL/GenBank/DDBJ whole genome shotgun (WGS) entry which is preliminary data.</text>
</comment>
<proteinExistence type="predicted"/>
<name>A0A8X6NES1_NEPPI</name>
<organism evidence="2 3">
    <name type="scientific">Nephila pilipes</name>
    <name type="common">Giant wood spider</name>
    <name type="synonym">Nephila maculata</name>
    <dbReference type="NCBI Taxonomy" id="299642"/>
    <lineage>
        <taxon>Eukaryota</taxon>
        <taxon>Metazoa</taxon>
        <taxon>Ecdysozoa</taxon>
        <taxon>Arthropoda</taxon>
        <taxon>Chelicerata</taxon>
        <taxon>Arachnida</taxon>
        <taxon>Araneae</taxon>
        <taxon>Araneomorphae</taxon>
        <taxon>Entelegynae</taxon>
        <taxon>Araneoidea</taxon>
        <taxon>Nephilidae</taxon>
        <taxon>Nephila</taxon>
    </lineage>
</organism>
<evidence type="ECO:0000313" key="2">
    <source>
        <dbReference type="EMBL" id="GFT10754.1"/>
    </source>
</evidence>
<gene>
    <name evidence="2" type="ORF">NPIL_216151</name>
</gene>
<evidence type="ECO:0000313" key="3">
    <source>
        <dbReference type="Proteomes" id="UP000887013"/>
    </source>
</evidence>